<dbReference type="Proteomes" id="UP001221519">
    <property type="component" value="Chromosome"/>
</dbReference>
<organism evidence="1 3">
    <name type="scientific">Paenibacillus urinalis</name>
    <dbReference type="NCBI Taxonomy" id="521520"/>
    <lineage>
        <taxon>Bacteria</taxon>
        <taxon>Bacillati</taxon>
        <taxon>Bacillota</taxon>
        <taxon>Bacilli</taxon>
        <taxon>Bacillales</taxon>
        <taxon>Paenibacillaceae</taxon>
        <taxon>Paenibacillus</taxon>
    </lineage>
</organism>
<evidence type="ECO:0008006" key="5">
    <source>
        <dbReference type="Google" id="ProtNLM"/>
    </source>
</evidence>
<dbReference type="EMBL" id="CP118108">
    <property type="protein sequence ID" value="WDI00282.1"/>
    <property type="molecule type" value="Genomic_DNA"/>
</dbReference>
<dbReference type="EMBL" id="CP118101">
    <property type="protein sequence ID" value="WDH80591.1"/>
    <property type="molecule type" value="Genomic_DNA"/>
</dbReference>
<dbReference type="Proteomes" id="UP001220962">
    <property type="component" value="Chromosome"/>
</dbReference>
<name>A0AAX3MT46_9BACL</name>
<dbReference type="RefSeq" id="WP_047911882.1">
    <property type="nucleotide sequence ID" value="NZ_CP118101.1"/>
</dbReference>
<protein>
    <recommendedName>
        <fullName evidence="5">Phage protein</fullName>
    </recommendedName>
</protein>
<evidence type="ECO:0000313" key="3">
    <source>
        <dbReference type="Proteomes" id="UP001220962"/>
    </source>
</evidence>
<gene>
    <name evidence="1" type="ORF">PUW23_13580</name>
    <name evidence="2" type="ORF">PUW25_13285</name>
</gene>
<reference evidence="1 4" key="1">
    <citation type="submission" date="2023-02" db="EMBL/GenBank/DDBJ databases">
        <title>Pathogen: clinical or host-associated sample.</title>
        <authorList>
            <person name="Hergert J."/>
            <person name="Casey R."/>
            <person name="Wagner J."/>
            <person name="Young E.L."/>
            <person name="Oakeson K.F."/>
        </authorList>
    </citation>
    <scope>NUCLEOTIDE SEQUENCE</scope>
    <source>
        <strain evidence="2 4">2022CK-00829</strain>
        <strain evidence="1">2022CK-00830</strain>
    </source>
</reference>
<evidence type="ECO:0000313" key="1">
    <source>
        <dbReference type="EMBL" id="WDH80591.1"/>
    </source>
</evidence>
<evidence type="ECO:0000313" key="4">
    <source>
        <dbReference type="Proteomes" id="UP001221519"/>
    </source>
</evidence>
<sequence>MKMDGIDELSNSRLHEIKENVRNLENNRSVSFDEMFNSSFMTRFTNFESIDEFFNQSGFNADTEEDFEAIHREELDAYVSKQTKFDSWEEMVGKATEEYIFKLLGF</sequence>
<dbReference type="AlphaFoldDB" id="A0AAX3MT46"/>
<evidence type="ECO:0000313" key="2">
    <source>
        <dbReference type="EMBL" id="WDI00282.1"/>
    </source>
</evidence>
<accession>A0AAX3MT46</accession>
<proteinExistence type="predicted"/>
<keyword evidence="4" id="KW-1185">Reference proteome</keyword>